<dbReference type="RefSeq" id="WP_094550736.1">
    <property type="nucleotide sequence ID" value="NZ_MQWB01000001.1"/>
</dbReference>
<sequence length="209" mass="22127">MDLVNRVAQSDITTVDLASLWPGGEVATFDLAPFLHRGLVLRERDFRQAMKDHDWEQYAGQHVAVTCSADAIVPTWAFMLVAARLQPVASGVGAGTPEAVRRDHFVRAIEAHDWTQYAGKPVVVKGCGNDIVPLDAFLLATQKLQAVAKKLMYGEPCSSVPVWRAPAPAPEAQPAGASGAVKPARPAGLAKPAGLPKPAGMKPAGPPRA</sequence>
<comment type="caution">
    <text evidence="2">The sequence shown here is derived from an EMBL/GenBank/DDBJ whole genome shotgun (WGS) entry which is preliminary data.</text>
</comment>
<gene>
    <name evidence="2" type="ORF">BSZ36_16045</name>
</gene>
<dbReference type="Proteomes" id="UP000216446">
    <property type="component" value="Unassembled WGS sequence"/>
</dbReference>
<keyword evidence="3" id="KW-1185">Reference proteome</keyword>
<dbReference type="AlphaFoldDB" id="A0A259U311"/>
<reference evidence="2 3" key="1">
    <citation type="submission" date="2016-11" db="EMBL/GenBank/DDBJ databases">
        <title>Study of marine rhodopsin-containing bacteria.</title>
        <authorList>
            <person name="Yoshizawa S."/>
            <person name="Kumagai Y."/>
            <person name="Kogure K."/>
        </authorList>
    </citation>
    <scope>NUCLEOTIDE SEQUENCE [LARGE SCALE GENOMIC DNA]</scope>
    <source>
        <strain evidence="2 3">SG-29</strain>
    </source>
</reference>
<dbReference type="InterPro" id="IPR018914">
    <property type="entry name" value="DUF2480"/>
</dbReference>
<evidence type="ECO:0000313" key="3">
    <source>
        <dbReference type="Proteomes" id="UP000216446"/>
    </source>
</evidence>
<evidence type="ECO:0000313" key="2">
    <source>
        <dbReference type="EMBL" id="OZC04356.1"/>
    </source>
</evidence>
<proteinExistence type="predicted"/>
<feature type="compositionally biased region" description="Low complexity" evidence="1">
    <location>
        <begin position="170"/>
        <end position="203"/>
    </location>
</feature>
<protein>
    <recommendedName>
        <fullName evidence="4">DUF2480 family protein</fullName>
    </recommendedName>
</protein>
<organism evidence="2 3">
    <name type="scientific">Rubricoccus marinus</name>
    <dbReference type="NCBI Taxonomy" id="716817"/>
    <lineage>
        <taxon>Bacteria</taxon>
        <taxon>Pseudomonadati</taxon>
        <taxon>Rhodothermota</taxon>
        <taxon>Rhodothermia</taxon>
        <taxon>Rhodothermales</taxon>
        <taxon>Rubricoccaceae</taxon>
        <taxon>Rubricoccus</taxon>
    </lineage>
</organism>
<dbReference type="OrthoDB" id="9803040at2"/>
<dbReference type="InParanoid" id="A0A259U311"/>
<evidence type="ECO:0008006" key="4">
    <source>
        <dbReference type="Google" id="ProtNLM"/>
    </source>
</evidence>
<dbReference type="EMBL" id="MQWB01000001">
    <property type="protein sequence ID" value="OZC04356.1"/>
    <property type="molecule type" value="Genomic_DNA"/>
</dbReference>
<dbReference type="Pfam" id="PF10652">
    <property type="entry name" value="DUF2480"/>
    <property type="match status" value="1"/>
</dbReference>
<accession>A0A259U311</accession>
<feature type="region of interest" description="Disordered" evidence="1">
    <location>
        <begin position="166"/>
        <end position="209"/>
    </location>
</feature>
<evidence type="ECO:0000256" key="1">
    <source>
        <dbReference type="SAM" id="MobiDB-lite"/>
    </source>
</evidence>
<name>A0A259U311_9BACT</name>